<dbReference type="GO" id="GO:0000957">
    <property type="term" value="P:mitochondrial RNA catabolic process"/>
    <property type="evidence" value="ECO:0000315"/>
    <property type="project" value="CGD"/>
</dbReference>
<dbReference type="Pfam" id="PF08634">
    <property type="entry name" value="Pet127"/>
    <property type="match status" value="1"/>
</dbReference>
<dbReference type="STRING" id="237561.A0A1D8PF16"/>
<evidence type="ECO:0000313" key="3">
    <source>
        <dbReference type="Proteomes" id="UP000000559"/>
    </source>
</evidence>
<dbReference type="KEGG" id="cal:CAALFM_C111070WA"/>
<dbReference type="RefSeq" id="XP_713914.2">
    <property type="nucleotide sequence ID" value="XM_708821.2"/>
</dbReference>
<dbReference type="GO" id="GO:0000964">
    <property type="term" value="P:mitochondrial RNA 5'-end processing"/>
    <property type="evidence" value="ECO:0000318"/>
    <property type="project" value="GO_Central"/>
</dbReference>
<dbReference type="eggNOG" id="ENOG502QPU6">
    <property type="taxonomic scope" value="Eukaryota"/>
</dbReference>
<dbReference type="AlphaFoldDB" id="A0A1D8PF16"/>
<dbReference type="GO" id="GO:0005740">
    <property type="term" value="C:mitochondrial envelope"/>
    <property type="evidence" value="ECO:0000318"/>
    <property type="project" value="GO_Central"/>
</dbReference>
<proteinExistence type="predicted"/>
<organism evidence="2 3">
    <name type="scientific">Candida albicans (strain SC5314 / ATCC MYA-2876)</name>
    <name type="common">Yeast</name>
    <dbReference type="NCBI Taxonomy" id="237561"/>
    <lineage>
        <taxon>Eukaryota</taxon>
        <taxon>Fungi</taxon>
        <taxon>Dikarya</taxon>
        <taxon>Ascomycota</taxon>
        <taxon>Saccharomycotina</taxon>
        <taxon>Pichiomycetes</taxon>
        <taxon>Debaryomycetaceae</taxon>
        <taxon>Candida/Lodderomyces clade</taxon>
        <taxon>Candida</taxon>
    </lineage>
</organism>
<dbReference type="Proteomes" id="UP000000559">
    <property type="component" value="Chromosome 1"/>
</dbReference>
<dbReference type="OrthoDB" id="10249045at2759"/>
<gene>
    <name evidence="1 2" type="primary">PET127</name>
    <name evidence="2" type="ordered locus">CAALFM_C111070WA</name>
    <name evidence="1" type="ordered locus">orf19.9845</name>
</gene>
<dbReference type="PANTHER" id="PTHR31014:SF0">
    <property type="entry name" value="MITOCHONDRIAL TRANSLATION SYSTEM COMPONENT PET127-RELATED"/>
    <property type="match status" value="1"/>
</dbReference>
<dbReference type="InParanoid" id="A0A1D8PF16"/>
<reference evidence="2 3" key="2">
    <citation type="journal article" date="2007" name="Genome Biol.">
        <title>Assembly of the Candida albicans genome into sixteen supercontigs aligned on the eight chromosomes.</title>
        <authorList>
            <person name="van het Hoog M."/>
            <person name="Rast T.J."/>
            <person name="Martchenko M."/>
            <person name="Grindle S."/>
            <person name="Dignard D."/>
            <person name="Hogues H."/>
            <person name="Cuomo C."/>
            <person name="Berriman M."/>
            <person name="Scherer S."/>
            <person name="Magee B.B."/>
            <person name="Whiteway M."/>
            <person name="Chibana H."/>
            <person name="Nantel A."/>
            <person name="Magee P.T."/>
        </authorList>
    </citation>
    <scope>GENOME REANNOTATION</scope>
    <source>
        <strain evidence="3">SC5314 / ATCC MYA-2876</strain>
    </source>
</reference>
<dbReference type="VEuPathDB" id="FungiDB:C1_11070W_A"/>
<evidence type="ECO:0000313" key="2">
    <source>
        <dbReference type="EMBL" id="AOW26733.1"/>
    </source>
</evidence>
<dbReference type="InterPro" id="IPR013943">
    <property type="entry name" value="Pet127"/>
</dbReference>
<dbReference type="CGD" id="CAL0000196654">
    <property type="gene designation" value="PET127"/>
</dbReference>
<protein>
    <submittedName>
        <fullName evidence="2">Pet127p</fullName>
    </submittedName>
</protein>
<dbReference type="PANTHER" id="PTHR31014">
    <property type="entry name" value="MITOCHONDRIAL TRANSLATION SYSTEM COMPONENT PET127-RELATED"/>
    <property type="match status" value="1"/>
</dbReference>
<accession>A0A1D8PF16</accession>
<reference evidence="2 3" key="3">
    <citation type="journal article" date="2013" name="Genome Biol.">
        <title>Assembly of a phased diploid Candida albicans genome facilitates allele-specific measurements and provides a simple model for repeat and indel structure.</title>
        <authorList>
            <person name="Muzzey D."/>
            <person name="Schwartz K."/>
            <person name="Weissman J.S."/>
            <person name="Sherlock G."/>
        </authorList>
    </citation>
    <scope>NUCLEOTIDE SEQUENCE [LARGE SCALE GENOMIC DNA]</scope>
    <source>
        <strain evidence="3">SC5314 / ATCC MYA-2876</strain>
    </source>
</reference>
<sequence length="705" mass="82819">MIRRNILVIQGRSFCQSSYLAESLKPKPDIENKVTTNGDSNDITKIALNTNKPGDDGSLKRDDRVKNLINRLTATGRHEAKRNPTTTNASDAYKLFQNPDKLKALKRMFAQPKVSKRRVKKHVKEKFQKKHTEKNTKTSTEPFFKDKSTDKYLTSNNIKKHNLEQFVAPKNEDIARLAHNLDRVLFSPGVHFLQDPRTRIYNFSPFLKKVIHYKDFNFKAIENYTPVSKHQQLLENSQKFEKQFYSSTSSMTSLLSKFYHFLNKYDRYNVKRFGPIPFTGMSNDLPTNLILKPQGEFMDSTTKEKKPVYSIQADNSCDLDTLLSAMGMCMETLLTNPQNEFVKYHKDSGVEFNEPLGNTYNYASYGDFLLRSQLDCYDERLPGNGTFDLKTRASSNIRYNSKSGSLEKNDYQIWRLNGTYESYEHEFRDMIRTGAMLKYLFQARIGQMDGIFIAYHSINTIFGFQYLPLEELDKLFYTRDTISEFPDVSVRNLNEHRLPDKLPSLIGETQFKFSLEIWQKLLQEHILKDLNKEFNNKPTPFRLSVKYDALAHLLRVFVIPATDEEIDVLQSFPERFKRDFAEDENLGEVKKHARELTKFNEKCLETKEVFSYVIQMDSCMIDGKIRQYHQLPRDYFKDWQLIYNIKRTSNAPKKYVSNLLRFPDTKISQRLKKVHQLYEKIGSIRKKSWQEKDKKSQVYHPKFKF</sequence>
<dbReference type="EMBL" id="CP017623">
    <property type="protein sequence ID" value="AOW26733.1"/>
    <property type="molecule type" value="Genomic_DNA"/>
</dbReference>
<reference evidence="2 3" key="1">
    <citation type="journal article" date="2004" name="Proc. Natl. Acad. Sci. U.S.A.">
        <title>The diploid genome sequence of Candida albicans.</title>
        <authorList>
            <person name="Jones T."/>
            <person name="Federspiel N.A."/>
            <person name="Chibana H."/>
            <person name="Dungan J."/>
            <person name="Kalman S."/>
            <person name="Magee B.B."/>
            <person name="Newport G."/>
            <person name="Thorstenson Y.R."/>
            <person name="Agabian N."/>
            <person name="Magee P.T."/>
            <person name="Davis R.W."/>
            <person name="Scherer S."/>
        </authorList>
    </citation>
    <scope>NUCLEOTIDE SEQUENCE [LARGE SCALE GENOMIC DNA]</scope>
    <source>
        <strain evidence="3">SC5314 / ATCC MYA-2876</strain>
    </source>
</reference>
<keyword evidence="3" id="KW-1185">Reference proteome</keyword>
<dbReference type="FunCoup" id="A0A1D8PF16">
    <property type="interactions" value="138"/>
</dbReference>
<dbReference type="GeneID" id="3644417"/>
<name>A0A1D8PF16_CANAL</name>
<evidence type="ECO:0000313" key="1">
    <source>
        <dbReference type="CGD" id="CAL0000196654"/>
    </source>
</evidence>